<evidence type="ECO:0000256" key="2">
    <source>
        <dbReference type="ARBA" id="ARBA00001946"/>
    </source>
</evidence>
<dbReference type="GO" id="GO:0051287">
    <property type="term" value="F:NAD binding"/>
    <property type="evidence" value="ECO:0007669"/>
    <property type="project" value="InterPro"/>
</dbReference>
<comment type="catalytic activity">
    <reaction evidence="10">
        <text>(R)-malate + NAD(+) = pyruvate + CO2 + NADH</text>
        <dbReference type="Rhea" id="RHEA:18365"/>
        <dbReference type="ChEBI" id="CHEBI:15361"/>
        <dbReference type="ChEBI" id="CHEBI:15588"/>
        <dbReference type="ChEBI" id="CHEBI:16526"/>
        <dbReference type="ChEBI" id="CHEBI:57540"/>
        <dbReference type="ChEBI" id="CHEBI:57945"/>
        <dbReference type="EC" id="1.1.1.83"/>
    </reaction>
</comment>
<keyword evidence="7" id="KW-0560">Oxidoreductase</keyword>
<dbReference type="PANTHER" id="PTHR43275:SF1">
    <property type="entry name" value="D-MALATE DEHYDROGENASE [DECARBOXYLATING]"/>
    <property type="match status" value="1"/>
</dbReference>
<organism evidence="12 13">
    <name type="scientific">Amniculicola lignicola CBS 123094</name>
    <dbReference type="NCBI Taxonomy" id="1392246"/>
    <lineage>
        <taxon>Eukaryota</taxon>
        <taxon>Fungi</taxon>
        <taxon>Dikarya</taxon>
        <taxon>Ascomycota</taxon>
        <taxon>Pezizomycotina</taxon>
        <taxon>Dothideomycetes</taxon>
        <taxon>Pleosporomycetidae</taxon>
        <taxon>Pleosporales</taxon>
        <taxon>Amniculicolaceae</taxon>
        <taxon>Amniculicola</taxon>
    </lineage>
</organism>
<keyword evidence="6" id="KW-0460">Magnesium</keyword>
<evidence type="ECO:0000256" key="3">
    <source>
        <dbReference type="ARBA" id="ARBA00007769"/>
    </source>
</evidence>
<dbReference type="InterPro" id="IPR019818">
    <property type="entry name" value="IsoCit/isopropylmalate_DH_CS"/>
</dbReference>
<evidence type="ECO:0000256" key="10">
    <source>
        <dbReference type="ARBA" id="ARBA00049301"/>
    </source>
</evidence>
<dbReference type="GO" id="GO:0046553">
    <property type="term" value="F:D-malate dehydrogenase (decarboxylating) (NAD+) activity"/>
    <property type="evidence" value="ECO:0007669"/>
    <property type="project" value="UniProtKB-EC"/>
</dbReference>
<protein>
    <recommendedName>
        <fullName evidence="4">D-malate dehydrogenase (decarboxylating)</fullName>
        <ecNumber evidence="4">1.1.1.83</ecNumber>
    </recommendedName>
</protein>
<sequence length="370" mass="40646">MPSTIREQSRIYRIASIPGDGIGVDITNAAEQVLHKLSSASGSTFEFAFHTFDWSSRNYLERGWYMPPDGIEQLKRFDAIYFGAVGWPDPDVPDHISLWSLILPIRKHLSQYVNVRPTRILPGTTSPLSNCPPSSLDWVIIRENSEGEYSGQGGISHEDTPYATATEVSIFTQVGIERIMRFAFETAKSRPRKKLTMVTKSNAQRHGMVLWDKVFYQVAEEYPEIEIDKMLVDAMTVRMVLNPKSLDTIVATNLHADILSDLAAALSGSIGIAPSSNLDPTRQNPSMFEPIHGSAPDIAGKGVANPVGAFWSAAEMVRWLGEEKAADGLMKAVENVTANGIKTKDLGGDRNTQEVTDAVCAELESVFASS</sequence>
<dbReference type="OrthoDB" id="10261637at2759"/>
<dbReference type="InterPro" id="IPR024084">
    <property type="entry name" value="IsoPropMal-DH-like_dom"/>
</dbReference>
<dbReference type="Proteomes" id="UP000799779">
    <property type="component" value="Unassembled WGS sequence"/>
</dbReference>
<comment type="cofactor">
    <cofactor evidence="1">
        <name>Mn(2+)</name>
        <dbReference type="ChEBI" id="CHEBI:29035"/>
    </cofactor>
</comment>
<evidence type="ECO:0000256" key="1">
    <source>
        <dbReference type="ARBA" id="ARBA00001936"/>
    </source>
</evidence>
<comment type="cofactor">
    <cofactor evidence="2">
        <name>Mg(2+)</name>
        <dbReference type="ChEBI" id="CHEBI:18420"/>
    </cofactor>
</comment>
<dbReference type="EC" id="1.1.1.83" evidence="4"/>
<dbReference type="InterPro" id="IPR011829">
    <property type="entry name" value="TTC_DH"/>
</dbReference>
<proteinExistence type="inferred from homology"/>
<evidence type="ECO:0000256" key="9">
    <source>
        <dbReference type="ARBA" id="ARBA00023211"/>
    </source>
</evidence>
<dbReference type="InterPro" id="IPR050501">
    <property type="entry name" value="ICDH/IPMDH"/>
</dbReference>
<evidence type="ECO:0000256" key="8">
    <source>
        <dbReference type="ARBA" id="ARBA00023027"/>
    </source>
</evidence>
<reference evidence="12" key="1">
    <citation type="journal article" date="2020" name="Stud. Mycol.">
        <title>101 Dothideomycetes genomes: a test case for predicting lifestyles and emergence of pathogens.</title>
        <authorList>
            <person name="Haridas S."/>
            <person name="Albert R."/>
            <person name="Binder M."/>
            <person name="Bloem J."/>
            <person name="Labutti K."/>
            <person name="Salamov A."/>
            <person name="Andreopoulos B."/>
            <person name="Baker S."/>
            <person name="Barry K."/>
            <person name="Bills G."/>
            <person name="Bluhm B."/>
            <person name="Cannon C."/>
            <person name="Castanera R."/>
            <person name="Culley D."/>
            <person name="Daum C."/>
            <person name="Ezra D."/>
            <person name="Gonzalez J."/>
            <person name="Henrissat B."/>
            <person name="Kuo A."/>
            <person name="Liang C."/>
            <person name="Lipzen A."/>
            <person name="Lutzoni F."/>
            <person name="Magnuson J."/>
            <person name="Mondo S."/>
            <person name="Nolan M."/>
            <person name="Ohm R."/>
            <person name="Pangilinan J."/>
            <person name="Park H.-J."/>
            <person name="Ramirez L."/>
            <person name="Alfaro M."/>
            <person name="Sun H."/>
            <person name="Tritt A."/>
            <person name="Yoshinaga Y."/>
            <person name="Zwiers L.-H."/>
            <person name="Turgeon B."/>
            <person name="Goodwin S."/>
            <person name="Spatafora J."/>
            <person name="Crous P."/>
            <person name="Grigoriev I."/>
        </authorList>
    </citation>
    <scope>NUCLEOTIDE SEQUENCE</scope>
    <source>
        <strain evidence="12">CBS 123094</strain>
    </source>
</reference>
<gene>
    <name evidence="12" type="ORF">P154DRAFT_475872</name>
</gene>
<evidence type="ECO:0000313" key="12">
    <source>
        <dbReference type="EMBL" id="KAF1994500.1"/>
    </source>
</evidence>
<evidence type="ECO:0000259" key="11">
    <source>
        <dbReference type="SMART" id="SM01329"/>
    </source>
</evidence>
<dbReference type="PROSITE" id="PS00470">
    <property type="entry name" value="IDH_IMDH"/>
    <property type="match status" value="1"/>
</dbReference>
<dbReference type="Gene3D" id="3.40.718.10">
    <property type="entry name" value="Isopropylmalate Dehydrogenase"/>
    <property type="match status" value="1"/>
</dbReference>
<keyword evidence="5" id="KW-0479">Metal-binding</keyword>
<evidence type="ECO:0000256" key="4">
    <source>
        <dbReference type="ARBA" id="ARBA00013126"/>
    </source>
</evidence>
<dbReference type="GO" id="GO:0000287">
    <property type="term" value="F:magnesium ion binding"/>
    <property type="evidence" value="ECO:0007669"/>
    <property type="project" value="InterPro"/>
</dbReference>
<comment type="similarity">
    <text evidence="3">Belongs to the isocitrate and isopropylmalate dehydrogenases family.</text>
</comment>
<dbReference type="Pfam" id="PF00180">
    <property type="entry name" value="Iso_dh"/>
    <property type="match status" value="1"/>
</dbReference>
<dbReference type="PANTHER" id="PTHR43275">
    <property type="entry name" value="D-MALATE DEHYDROGENASE [DECARBOXYLATING]"/>
    <property type="match status" value="1"/>
</dbReference>
<keyword evidence="9" id="KW-0464">Manganese</keyword>
<dbReference type="EMBL" id="ML977657">
    <property type="protein sequence ID" value="KAF1994500.1"/>
    <property type="molecule type" value="Genomic_DNA"/>
</dbReference>
<evidence type="ECO:0000256" key="6">
    <source>
        <dbReference type="ARBA" id="ARBA00022842"/>
    </source>
</evidence>
<keyword evidence="8" id="KW-0520">NAD</keyword>
<feature type="domain" description="Isopropylmalate dehydrogenase-like" evidence="11">
    <location>
        <begin position="13"/>
        <end position="359"/>
    </location>
</feature>
<evidence type="ECO:0000256" key="7">
    <source>
        <dbReference type="ARBA" id="ARBA00023002"/>
    </source>
</evidence>
<keyword evidence="13" id="KW-1185">Reference proteome</keyword>
<dbReference type="NCBIfam" id="TIGR02089">
    <property type="entry name" value="TTC"/>
    <property type="match status" value="1"/>
</dbReference>
<evidence type="ECO:0000313" key="13">
    <source>
        <dbReference type="Proteomes" id="UP000799779"/>
    </source>
</evidence>
<evidence type="ECO:0000256" key="5">
    <source>
        <dbReference type="ARBA" id="ARBA00022723"/>
    </source>
</evidence>
<dbReference type="AlphaFoldDB" id="A0A6A5VYL9"/>
<name>A0A6A5VYL9_9PLEO</name>
<dbReference type="SMART" id="SM01329">
    <property type="entry name" value="Iso_dh"/>
    <property type="match status" value="1"/>
</dbReference>
<accession>A0A6A5VYL9</accession>
<dbReference type="SUPFAM" id="SSF53659">
    <property type="entry name" value="Isocitrate/Isopropylmalate dehydrogenase-like"/>
    <property type="match status" value="1"/>
</dbReference>